<evidence type="ECO:0000256" key="12">
    <source>
        <dbReference type="ARBA" id="ARBA00023012"/>
    </source>
</evidence>
<evidence type="ECO:0000256" key="6">
    <source>
        <dbReference type="ARBA" id="ARBA00022679"/>
    </source>
</evidence>
<feature type="domain" description="Histidine kinase" evidence="15">
    <location>
        <begin position="180"/>
        <end position="389"/>
    </location>
</feature>
<keyword evidence="6" id="KW-0808">Transferase</keyword>
<dbReference type="GO" id="GO:0000155">
    <property type="term" value="F:phosphorelay sensor kinase activity"/>
    <property type="evidence" value="ECO:0007669"/>
    <property type="project" value="InterPro"/>
</dbReference>
<evidence type="ECO:0000256" key="8">
    <source>
        <dbReference type="ARBA" id="ARBA00022741"/>
    </source>
</evidence>
<feature type="transmembrane region" description="Helical" evidence="14">
    <location>
        <begin position="12"/>
        <end position="35"/>
    </location>
</feature>
<evidence type="ECO:0000256" key="3">
    <source>
        <dbReference type="ARBA" id="ARBA00012438"/>
    </source>
</evidence>
<gene>
    <name evidence="17" type="ORF">D5F11_023915</name>
</gene>
<dbReference type="CDD" id="cd06225">
    <property type="entry name" value="HAMP"/>
    <property type="match status" value="1"/>
</dbReference>
<dbReference type="PANTHER" id="PTHR45528">
    <property type="entry name" value="SENSOR HISTIDINE KINASE CPXA"/>
    <property type="match status" value="1"/>
</dbReference>
<dbReference type="Gene3D" id="6.10.340.10">
    <property type="match status" value="1"/>
</dbReference>
<dbReference type="RefSeq" id="WP_120118952.1">
    <property type="nucleotide sequence ID" value="NZ_BORI01000003.1"/>
</dbReference>
<organism evidence="17 18">
    <name type="scientific">Siminovitchia terrae</name>
    <name type="common">Bacillus terrae</name>
    <dbReference type="NCBI Taxonomy" id="1914933"/>
    <lineage>
        <taxon>Bacteria</taxon>
        <taxon>Bacillati</taxon>
        <taxon>Bacillota</taxon>
        <taxon>Bacilli</taxon>
        <taxon>Bacillales</taxon>
        <taxon>Bacillaceae</taxon>
        <taxon>Siminovitchia</taxon>
    </lineage>
</organism>
<dbReference type="PANTHER" id="PTHR45528:SF8">
    <property type="entry name" value="HISTIDINE KINASE"/>
    <property type="match status" value="1"/>
</dbReference>
<comment type="subcellular location">
    <subcellularLocation>
        <location evidence="2">Cell membrane</location>
        <topology evidence="2">Multi-pass membrane protein</topology>
    </subcellularLocation>
</comment>
<keyword evidence="4" id="KW-1003">Cell membrane</keyword>
<evidence type="ECO:0000256" key="13">
    <source>
        <dbReference type="ARBA" id="ARBA00023136"/>
    </source>
</evidence>
<keyword evidence="10" id="KW-0067">ATP-binding</keyword>
<name>A0A429X1C3_SIMTE</name>
<evidence type="ECO:0000256" key="11">
    <source>
        <dbReference type="ARBA" id="ARBA00022989"/>
    </source>
</evidence>
<dbReference type="InterPro" id="IPR003661">
    <property type="entry name" value="HisK_dim/P_dom"/>
</dbReference>
<dbReference type="Pfam" id="PF00672">
    <property type="entry name" value="HAMP"/>
    <property type="match status" value="1"/>
</dbReference>
<evidence type="ECO:0000256" key="9">
    <source>
        <dbReference type="ARBA" id="ARBA00022777"/>
    </source>
</evidence>
<dbReference type="Gene3D" id="3.30.565.10">
    <property type="entry name" value="Histidine kinase-like ATPase, C-terminal domain"/>
    <property type="match status" value="1"/>
</dbReference>
<evidence type="ECO:0000256" key="7">
    <source>
        <dbReference type="ARBA" id="ARBA00022692"/>
    </source>
</evidence>
<comment type="catalytic activity">
    <reaction evidence="1">
        <text>ATP + protein L-histidine = ADP + protein N-phospho-L-histidine.</text>
        <dbReference type="EC" id="2.7.13.3"/>
    </reaction>
</comment>
<evidence type="ECO:0000259" key="16">
    <source>
        <dbReference type="PROSITE" id="PS50885"/>
    </source>
</evidence>
<dbReference type="GO" id="GO:0005524">
    <property type="term" value="F:ATP binding"/>
    <property type="evidence" value="ECO:0007669"/>
    <property type="project" value="UniProtKB-KW"/>
</dbReference>
<evidence type="ECO:0000256" key="5">
    <source>
        <dbReference type="ARBA" id="ARBA00022553"/>
    </source>
</evidence>
<evidence type="ECO:0000256" key="4">
    <source>
        <dbReference type="ARBA" id="ARBA00022475"/>
    </source>
</evidence>
<evidence type="ECO:0000256" key="10">
    <source>
        <dbReference type="ARBA" id="ARBA00022840"/>
    </source>
</evidence>
<dbReference type="InterPro" id="IPR005467">
    <property type="entry name" value="His_kinase_dom"/>
</dbReference>
<dbReference type="InterPro" id="IPR003594">
    <property type="entry name" value="HATPase_dom"/>
</dbReference>
<keyword evidence="5" id="KW-0597">Phosphoprotein</keyword>
<dbReference type="Pfam" id="PF02518">
    <property type="entry name" value="HATPase_c"/>
    <property type="match status" value="1"/>
</dbReference>
<proteinExistence type="predicted"/>
<dbReference type="SMART" id="SM00304">
    <property type="entry name" value="HAMP"/>
    <property type="match status" value="1"/>
</dbReference>
<keyword evidence="12" id="KW-0902">Two-component regulatory system</keyword>
<protein>
    <recommendedName>
        <fullName evidence="3">histidine kinase</fullName>
        <ecNumber evidence="3">2.7.13.3</ecNumber>
    </recommendedName>
</protein>
<dbReference type="SUPFAM" id="SSF47384">
    <property type="entry name" value="Homodimeric domain of signal transducing histidine kinase"/>
    <property type="match status" value="1"/>
</dbReference>
<dbReference type="AlphaFoldDB" id="A0A429X1C3"/>
<dbReference type="Proteomes" id="UP000287296">
    <property type="component" value="Unassembled WGS sequence"/>
</dbReference>
<evidence type="ECO:0000256" key="2">
    <source>
        <dbReference type="ARBA" id="ARBA00004651"/>
    </source>
</evidence>
<accession>A0A429X1C3</accession>
<dbReference type="SMART" id="SM00387">
    <property type="entry name" value="HATPase_c"/>
    <property type="match status" value="1"/>
</dbReference>
<dbReference type="EMBL" id="QYTW02000039">
    <property type="protein sequence ID" value="RST57217.1"/>
    <property type="molecule type" value="Genomic_DNA"/>
</dbReference>
<dbReference type="CDD" id="cd00075">
    <property type="entry name" value="HATPase"/>
    <property type="match status" value="1"/>
</dbReference>
<evidence type="ECO:0000256" key="14">
    <source>
        <dbReference type="SAM" id="Phobius"/>
    </source>
</evidence>
<dbReference type="Gene3D" id="1.10.287.130">
    <property type="match status" value="1"/>
</dbReference>
<keyword evidence="11 14" id="KW-1133">Transmembrane helix</keyword>
<feature type="transmembrane region" description="Helical" evidence="14">
    <location>
        <begin position="89"/>
        <end position="111"/>
    </location>
</feature>
<dbReference type="InterPro" id="IPR004358">
    <property type="entry name" value="Sig_transdc_His_kin-like_C"/>
</dbReference>
<feature type="domain" description="HAMP" evidence="16">
    <location>
        <begin position="113"/>
        <end position="165"/>
    </location>
</feature>
<keyword evidence="7 14" id="KW-0812">Transmembrane</keyword>
<dbReference type="InterPro" id="IPR003660">
    <property type="entry name" value="HAMP_dom"/>
</dbReference>
<reference evidence="17 18" key="1">
    <citation type="submission" date="2018-12" db="EMBL/GenBank/DDBJ databases">
        <authorList>
            <person name="Sun L."/>
            <person name="Chen Z."/>
        </authorList>
    </citation>
    <scope>NUCLEOTIDE SEQUENCE [LARGE SCALE GENOMIC DNA]</scope>
    <source>
        <strain evidence="17 18">LMG 29736</strain>
    </source>
</reference>
<dbReference type="InterPro" id="IPR050398">
    <property type="entry name" value="HssS/ArlS-like"/>
</dbReference>
<dbReference type="PROSITE" id="PS50109">
    <property type="entry name" value="HIS_KIN"/>
    <property type="match status" value="1"/>
</dbReference>
<evidence type="ECO:0000256" key="1">
    <source>
        <dbReference type="ARBA" id="ARBA00000085"/>
    </source>
</evidence>
<dbReference type="SUPFAM" id="SSF55874">
    <property type="entry name" value="ATPase domain of HSP90 chaperone/DNA topoisomerase II/histidine kinase"/>
    <property type="match status" value="1"/>
</dbReference>
<dbReference type="InterPro" id="IPR036890">
    <property type="entry name" value="HATPase_C_sf"/>
</dbReference>
<keyword evidence="13 14" id="KW-0472">Membrane</keyword>
<dbReference type="InterPro" id="IPR036097">
    <property type="entry name" value="HisK_dim/P_sf"/>
</dbReference>
<comment type="caution">
    <text evidence="17">The sequence shown here is derived from an EMBL/GenBank/DDBJ whole genome shotgun (WGS) entry which is preliminary data.</text>
</comment>
<dbReference type="EC" id="2.7.13.3" evidence="3"/>
<dbReference type="GO" id="GO:0005886">
    <property type="term" value="C:plasma membrane"/>
    <property type="evidence" value="ECO:0007669"/>
    <property type="project" value="UniProtKB-SubCell"/>
</dbReference>
<evidence type="ECO:0000259" key="15">
    <source>
        <dbReference type="PROSITE" id="PS50109"/>
    </source>
</evidence>
<sequence length="389" mass="44995">MENLKHLSIKKTAMLFMVIALIVATCLVAITNLVVEMIRSDIYIAYAIDGEKFYLTTDTGDQLGNDVVLSSKGTTFSKVDNREMTTLNIISFASIPFFFIVCIVIAALLFFRLKLQKPLTILEYATKQIQKQNLDFELSYPIRDEMGQIITSFEDMRQALEKNHYELWRTSEERKRLNAAFAHELRTPLTVLKGHIEFVAEHAEDTRFTKEKLQSNSKIMHQQIKRLENYVDSMYGIQKLENLKIIENKVFKNDFEQAIREITRLLDVKQMVHLEMRVTEEELNVDFPAIMQVYENLLSNALRYAHSNITIHISTNTELLIQITDDGKGFTTTEIKHVTKPFYRTEKDQSMQHLGIGLYISKLICEKHSGRLIIQNLENGADIQASFKL</sequence>
<dbReference type="SUPFAM" id="SSF158472">
    <property type="entry name" value="HAMP domain-like"/>
    <property type="match status" value="1"/>
</dbReference>
<dbReference type="PRINTS" id="PR00344">
    <property type="entry name" value="BCTRLSENSOR"/>
</dbReference>
<keyword evidence="8" id="KW-0547">Nucleotide-binding</keyword>
<keyword evidence="9 17" id="KW-0418">Kinase</keyword>
<dbReference type="PROSITE" id="PS50885">
    <property type="entry name" value="HAMP"/>
    <property type="match status" value="1"/>
</dbReference>
<dbReference type="Pfam" id="PF00512">
    <property type="entry name" value="HisKA"/>
    <property type="match status" value="1"/>
</dbReference>
<evidence type="ECO:0000313" key="18">
    <source>
        <dbReference type="Proteomes" id="UP000287296"/>
    </source>
</evidence>
<dbReference type="OrthoDB" id="84942at2"/>
<dbReference type="CDD" id="cd00082">
    <property type="entry name" value="HisKA"/>
    <property type="match status" value="1"/>
</dbReference>
<dbReference type="SMART" id="SM00388">
    <property type="entry name" value="HisKA"/>
    <property type="match status" value="1"/>
</dbReference>
<evidence type="ECO:0000313" key="17">
    <source>
        <dbReference type="EMBL" id="RST57217.1"/>
    </source>
</evidence>